<dbReference type="EMBL" id="JACCBV010000001">
    <property type="protein sequence ID" value="NYE21387.1"/>
    <property type="molecule type" value="Genomic_DNA"/>
</dbReference>
<evidence type="ECO:0000313" key="3">
    <source>
        <dbReference type="Proteomes" id="UP000576969"/>
    </source>
</evidence>
<sequence length="148" mass="14948">MFTRRRIIRLLTIPAAALAALVVWLIEVPVLGTELEAVTGTGSAITVGAVVTAVVAGFAAIPAWLVLAAFEKWTRHPVRWFVITAAAFLVVSLAGPLGGTSPAAVAGLAALHVVTAVTVTGVLLASRAVGASADAAPAERAVAYGDGR</sequence>
<keyword evidence="1" id="KW-0472">Membrane</keyword>
<dbReference type="Proteomes" id="UP000576969">
    <property type="component" value="Unassembled WGS sequence"/>
</dbReference>
<reference evidence="2 3" key="1">
    <citation type="submission" date="2020-07" db="EMBL/GenBank/DDBJ databases">
        <title>Sequencing the genomes of 1000 actinobacteria strains.</title>
        <authorList>
            <person name="Klenk H.-P."/>
        </authorList>
    </citation>
    <scope>NUCLEOTIDE SEQUENCE [LARGE SCALE GENOMIC DNA]</scope>
    <source>
        <strain evidence="2 3">DSM 24662</strain>
    </source>
</reference>
<feature type="transmembrane region" description="Helical" evidence="1">
    <location>
        <begin position="7"/>
        <end position="26"/>
    </location>
</feature>
<dbReference type="RefSeq" id="WP_179491966.1">
    <property type="nucleotide sequence ID" value="NZ_JACCBV010000001.1"/>
</dbReference>
<keyword evidence="3" id="KW-1185">Reference proteome</keyword>
<feature type="transmembrane region" description="Helical" evidence="1">
    <location>
        <begin position="80"/>
        <end position="97"/>
    </location>
</feature>
<evidence type="ECO:0000313" key="2">
    <source>
        <dbReference type="EMBL" id="NYE21387.1"/>
    </source>
</evidence>
<comment type="caution">
    <text evidence="2">The sequence shown here is derived from an EMBL/GenBank/DDBJ whole genome shotgun (WGS) entry which is preliminary data.</text>
</comment>
<proteinExistence type="predicted"/>
<feature type="transmembrane region" description="Helical" evidence="1">
    <location>
        <begin position="46"/>
        <end position="68"/>
    </location>
</feature>
<protein>
    <submittedName>
        <fullName evidence="2">CBS domain containing-hemolysin-like protein</fullName>
    </submittedName>
</protein>
<gene>
    <name evidence="2" type="ORF">BJ991_003415</name>
</gene>
<feature type="transmembrane region" description="Helical" evidence="1">
    <location>
        <begin position="103"/>
        <end position="125"/>
    </location>
</feature>
<name>A0A7Y9GRW8_9MICO</name>
<dbReference type="Pfam" id="PF19545">
    <property type="entry name" value="DUF6069"/>
    <property type="match status" value="1"/>
</dbReference>
<dbReference type="InterPro" id="IPR045713">
    <property type="entry name" value="DUF6069"/>
</dbReference>
<accession>A0A7Y9GRW8</accession>
<evidence type="ECO:0000256" key="1">
    <source>
        <dbReference type="SAM" id="Phobius"/>
    </source>
</evidence>
<keyword evidence="1" id="KW-1133">Transmembrane helix</keyword>
<dbReference type="AlphaFoldDB" id="A0A7Y9GRW8"/>
<keyword evidence="1" id="KW-0812">Transmembrane</keyword>
<organism evidence="2 3">
    <name type="scientific">Microbacterium immunditiarum</name>
    <dbReference type="NCBI Taxonomy" id="337480"/>
    <lineage>
        <taxon>Bacteria</taxon>
        <taxon>Bacillati</taxon>
        <taxon>Actinomycetota</taxon>
        <taxon>Actinomycetes</taxon>
        <taxon>Micrococcales</taxon>
        <taxon>Microbacteriaceae</taxon>
        <taxon>Microbacterium</taxon>
    </lineage>
</organism>